<evidence type="ECO:0000313" key="2">
    <source>
        <dbReference type="EMBL" id="QHT28297.1"/>
    </source>
</evidence>
<keyword evidence="1" id="KW-0812">Transmembrane</keyword>
<feature type="transmembrane region" description="Helical" evidence="1">
    <location>
        <begin position="12"/>
        <end position="28"/>
    </location>
</feature>
<accession>A0A6C0EGG1</accession>
<dbReference type="AlphaFoldDB" id="A0A6C0EGG1"/>
<proteinExistence type="predicted"/>
<name>A0A6C0EGG1_9ZZZZ</name>
<organism evidence="2">
    <name type="scientific">viral metagenome</name>
    <dbReference type="NCBI Taxonomy" id="1070528"/>
    <lineage>
        <taxon>unclassified sequences</taxon>
        <taxon>metagenomes</taxon>
        <taxon>organismal metagenomes</taxon>
    </lineage>
</organism>
<keyword evidence="1" id="KW-0472">Membrane</keyword>
<feature type="transmembrane region" description="Helical" evidence="1">
    <location>
        <begin position="40"/>
        <end position="69"/>
    </location>
</feature>
<protein>
    <submittedName>
        <fullName evidence="2">Uncharacterized protein</fullName>
    </submittedName>
</protein>
<keyword evidence="1" id="KW-1133">Transmembrane helix</keyword>
<evidence type="ECO:0000256" key="1">
    <source>
        <dbReference type="SAM" id="Phobius"/>
    </source>
</evidence>
<sequence>MDLFRKMKKNDLILVALFAVYLISNMQLPEGLNLLIDNSFGNIAIILGALILFLNSNSVIGVLGFLVAYELIRRASVSTGTDAIVQYIDTEEKKATKMRSYQPPVPDVTLEEEVIDNMVEFTDSDLPPSNVKPVLEKSYNAEQL</sequence>
<dbReference type="EMBL" id="MN738854">
    <property type="protein sequence ID" value="QHT28297.1"/>
    <property type="molecule type" value="Genomic_DNA"/>
</dbReference>
<reference evidence="2" key="1">
    <citation type="journal article" date="2020" name="Nature">
        <title>Giant virus diversity and host interactions through global metagenomics.</title>
        <authorList>
            <person name="Schulz F."/>
            <person name="Roux S."/>
            <person name="Paez-Espino D."/>
            <person name="Jungbluth S."/>
            <person name="Walsh D.A."/>
            <person name="Denef V.J."/>
            <person name="McMahon K.D."/>
            <person name="Konstantinidis K.T."/>
            <person name="Eloe-Fadrosh E.A."/>
            <person name="Kyrpides N.C."/>
            <person name="Woyke T."/>
        </authorList>
    </citation>
    <scope>NUCLEOTIDE SEQUENCE</scope>
    <source>
        <strain evidence="2">GVMAG-M-3300001348-25</strain>
    </source>
</reference>